<comment type="subcellular location">
    <subcellularLocation>
        <location evidence="1 7">Periplasm</location>
    </subcellularLocation>
</comment>
<comment type="caution">
    <text evidence="10">The sequence shown here is derived from an EMBL/GenBank/DDBJ whole genome shotgun (WGS) entry which is preliminary data.</text>
</comment>
<keyword evidence="4 7" id="KW-0574">Periplasm</keyword>
<evidence type="ECO:0000259" key="9">
    <source>
        <dbReference type="PROSITE" id="PS51352"/>
    </source>
</evidence>
<dbReference type="PIRSF" id="PIRSF001488">
    <property type="entry name" value="Tdi_protein"/>
    <property type="match status" value="1"/>
</dbReference>
<feature type="signal peptide" evidence="8">
    <location>
        <begin position="1"/>
        <end position="22"/>
    </location>
</feature>
<protein>
    <recommendedName>
        <fullName evidence="7">Thiol:disulfide interchange protein</fullName>
    </recommendedName>
</protein>
<evidence type="ECO:0000256" key="4">
    <source>
        <dbReference type="ARBA" id="ARBA00022764"/>
    </source>
</evidence>
<dbReference type="InterPro" id="IPR001853">
    <property type="entry name" value="DSBA-like_thioredoxin_dom"/>
</dbReference>
<evidence type="ECO:0000313" key="10">
    <source>
        <dbReference type="EMBL" id="MCC6070164.1"/>
    </source>
</evidence>
<keyword evidence="11" id="KW-1185">Reference proteome</keyword>
<proteinExistence type="inferred from homology"/>
<evidence type="ECO:0000256" key="7">
    <source>
        <dbReference type="PIRNR" id="PIRNR001488"/>
    </source>
</evidence>
<name>A0ABS8INT7_9BURK</name>
<dbReference type="Pfam" id="PF01323">
    <property type="entry name" value="DSBA"/>
    <property type="match status" value="1"/>
</dbReference>
<dbReference type="PANTHER" id="PTHR35891">
    <property type="entry name" value="THIOL:DISULFIDE INTERCHANGE PROTEIN DSBA"/>
    <property type="match status" value="1"/>
</dbReference>
<dbReference type="InterPro" id="IPR036249">
    <property type="entry name" value="Thioredoxin-like_sf"/>
</dbReference>
<dbReference type="CDD" id="cd03019">
    <property type="entry name" value="DsbA_DsbA"/>
    <property type="match status" value="1"/>
</dbReference>
<evidence type="ECO:0000256" key="8">
    <source>
        <dbReference type="SAM" id="SignalP"/>
    </source>
</evidence>
<keyword evidence="3 8" id="KW-0732">Signal</keyword>
<accession>A0ABS8INT7</accession>
<evidence type="ECO:0000256" key="1">
    <source>
        <dbReference type="ARBA" id="ARBA00004418"/>
    </source>
</evidence>
<evidence type="ECO:0000313" key="11">
    <source>
        <dbReference type="Proteomes" id="UP001198701"/>
    </source>
</evidence>
<evidence type="ECO:0000256" key="3">
    <source>
        <dbReference type="ARBA" id="ARBA00022729"/>
    </source>
</evidence>
<keyword evidence="5 7" id="KW-1015">Disulfide bond</keyword>
<organism evidence="10 11">
    <name type="scientific">Massilia agrisoli</name>
    <dbReference type="NCBI Taxonomy" id="2892444"/>
    <lineage>
        <taxon>Bacteria</taxon>
        <taxon>Pseudomonadati</taxon>
        <taxon>Pseudomonadota</taxon>
        <taxon>Betaproteobacteria</taxon>
        <taxon>Burkholderiales</taxon>
        <taxon>Oxalobacteraceae</taxon>
        <taxon>Telluria group</taxon>
        <taxon>Massilia</taxon>
    </lineage>
</organism>
<gene>
    <name evidence="10" type="ORF">LMJ30_04210</name>
</gene>
<evidence type="ECO:0000256" key="2">
    <source>
        <dbReference type="ARBA" id="ARBA00005791"/>
    </source>
</evidence>
<feature type="domain" description="Thioredoxin" evidence="9">
    <location>
        <begin position="14"/>
        <end position="168"/>
    </location>
</feature>
<sequence length="223" mass="24849">MRFIRTILCAAALCAVAATASASPASPVNGTEYLTLPEVQNTDSGNKVEVTEFFDYACPHCDAFEPVLADWVKKQGGNIVFKRVHISRGNGVLPQQRLYYTLEAMGLVEQYHAKVFRAMHHERQRFQNDEAVFDWVEKAGIDRAKFIAAYRSFGMEAKTRRAAAMMENYKIDHWPILAVGGRYLTSPSLANVAVKTSQTEAEQQQGALLVLNHLVAKVKATNK</sequence>
<feature type="chain" id="PRO_5045876736" description="Thiol:disulfide interchange protein" evidence="8">
    <location>
        <begin position="23"/>
        <end position="223"/>
    </location>
</feature>
<dbReference type="EMBL" id="JAJHPV010000006">
    <property type="protein sequence ID" value="MCC6070164.1"/>
    <property type="molecule type" value="Genomic_DNA"/>
</dbReference>
<dbReference type="PANTHER" id="PTHR35891:SF3">
    <property type="entry name" value="THIOL:DISULFIDE INTERCHANGE PROTEIN DSBL"/>
    <property type="match status" value="1"/>
</dbReference>
<dbReference type="Proteomes" id="UP001198701">
    <property type="component" value="Unassembled WGS sequence"/>
</dbReference>
<evidence type="ECO:0000256" key="6">
    <source>
        <dbReference type="ARBA" id="ARBA00023284"/>
    </source>
</evidence>
<keyword evidence="6" id="KW-0676">Redox-active center</keyword>
<dbReference type="Gene3D" id="3.40.30.10">
    <property type="entry name" value="Glutaredoxin"/>
    <property type="match status" value="1"/>
</dbReference>
<dbReference type="PROSITE" id="PS51352">
    <property type="entry name" value="THIOREDOXIN_2"/>
    <property type="match status" value="1"/>
</dbReference>
<dbReference type="SUPFAM" id="SSF52833">
    <property type="entry name" value="Thioredoxin-like"/>
    <property type="match status" value="1"/>
</dbReference>
<dbReference type="InterPro" id="IPR013766">
    <property type="entry name" value="Thioredoxin_domain"/>
</dbReference>
<evidence type="ECO:0000256" key="5">
    <source>
        <dbReference type="ARBA" id="ARBA00023157"/>
    </source>
</evidence>
<dbReference type="InterPro" id="IPR023205">
    <property type="entry name" value="DsbA/DsbL"/>
</dbReference>
<dbReference type="InterPro" id="IPR050824">
    <property type="entry name" value="Thiol_disulfide_DsbA"/>
</dbReference>
<reference evidence="10 11" key="1">
    <citation type="submission" date="2021-11" db="EMBL/GenBank/DDBJ databases">
        <authorList>
            <person name="Huq M.A."/>
        </authorList>
    </citation>
    <scope>NUCLEOTIDE SEQUENCE [LARGE SCALE GENOMIC DNA]</scope>
    <source>
        <strain evidence="10 11">MAHUQ-52</strain>
    </source>
</reference>
<comment type="similarity">
    <text evidence="2">Belongs to the thioredoxin family. DsbA subfamily.</text>
</comment>
<dbReference type="RefSeq" id="WP_229431094.1">
    <property type="nucleotide sequence ID" value="NZ_JAJHPV010000006.1"/>
</dbReference>